<dbReference type="Gene3D" id="1.10.287.770">
    <property type="entry name" value="YojJ-like"/>
    <property type="match status" value="1"/>
</dbReference>
<sequence length="323" mass="37519">MGKKTLFERCGFLYGGKNFFWKVIYSVLYMVGIYYTVEKIGQNISRYLKYPSIISQREDVQVFTFPKITLCPYQSHSWRKVKALYPMVNRTVLKAFYGYHEKSQDNFQKHRSKGALNFAKEAWKEFESINVKDFFTDTATTLNIHHCMFDMYDCSRLVGQFPKSVKNDNLVEIDLDMPEHSLGLVISVDKNDYSFGWYGNMRGIHMYYASNMNQEYMTAIVKTTKRRVTVLEEKPRYSFNELMADVGGASGLILGLSVVKIVEIVFKLTSRWNFTKTVKRKLAVMRHKRQKRSSKDFYIHNGSGSPHASVGTSTGTRSFDIYC</sequence>
<evidence type="ECO:0000313" key="15">
    <source>
        <dbReference type="Proteomes" id="UP001158576"/>
    </source>
</evidence>
<evidence type="ECO:0000256" key="4">
    <source>
        <dbReference type="ARBA" id="ARBA00022692"/>
    </source>
</evidence>
<gene>
    <name evidence="14" type="ORF">OKIOD_LOCUS16569</name>
</gene>
<evidence type="ECO:0000256" key="10">
    <source>
        <dbReference type="ARBA" id="ARBA00023303"/>
    </source>
</evidence>
<evidence type="ECO:0000313" key="14">
    <source>
        <dbReference type="EMBL" id="CAG5113714.1"/>
    </source>
</evidence>
<comment type="similarity">
    <text evidence="11">Belongs to the amiloride-sensitive sodium channel (TC 1.A.6) family.</text>
</comment>
<name>A0ABN7T7Z2_OIKDI</name>
<evidence type="ECO:0000256" key="5">
    <source>
        <dbReference type="ARBA" id="ARBA00022989"/>
    </source>
</evidence>
<dbReference type="Proteomes" id="UP001158576">
    <property type="component" value="Chromosome 2"/>
</dbReference>
<evidence type="ECO:0000256" key="13">
    <source>
        <dbReference type="SAM" id="Phobius"/>
    </source>
</evidence>
<keyword evidence="10 11" id="KW-0407">Ion channel</keyword>
<evidence type="ECO:0000256" key="9">
    <source>
        <dbReference type="ARBA" id="ARBA00023201"/>
    </source>
</evidence>
<keyword evidence="15" id="KW-1185">Reference proteome</keyword>
<keyword evidence="4 11" id="KW-0812">Transmembrane</keyword>
<keyword evidence="2 11" id="KW-0813">Transport</keyword>
<accession>A0ABN7T7Z2</accession>
<protein>
    <submittedName>
        <fullName evidence="14">Oidioi.mRNA.OKI2018_I69.chr2.g7804.t1.cds</fullName>
    </submittedName>
</protein>
<feature type="transmembrane region" description="Helical" evidence="13">
    <location>
        <begin position="20"/>
        <end position="37"/>
    </location>
</feature>
<evidence type="ECO:0000256" key="7">
    <source>
        <dbReference type="ARBA" id="ARBA00023065"/>
    </source>
</evidence>
<comment type="subcellular location">
    <subcellularLocation>
        <location evidence="1">Membrane</location>
        <topology evidence="1">Multi-pass membrane protein</topology>
    </subcellularLocation>
</comment>
<evidence type="ECO:0000256" key="1">
    <source>
        <dbReference type="ARBA" id="ARBA00004141"/>
    </source>
</evidence>
<evidence type="ECO:0000256" key="2">
    <source>
        <dbReference type="ARBA" id="ARBA00022448"/>
    </source>
</evidence>
<dbReference type="InterPro" id="IPR001873">
    <property type="entry name" value="ENaC"/>
</dbReference>
<keyword evidence="7 11" id="KW-0406">Ion transport</keyword>
<keyword evidence="3 11" id="KW-0894">Sodium channel</keyword>
<evidence type="ECO:0000256" key="6">
    <source>
        <dbReference type="ARBA" id="ARBA00023053"/>
    </source>
</evidence>
<keyword evidence="9 11" id="KW-0739">Sodium transport</keyword>
<evidence type="ECO:0000256" key="3">
    <source>
        <dbReference type="ARBA" id="ARBA00022461"/>
    </source>
</evidence>
<dbReference type="Pfam" id="PF00858">
    <property type="entry name" value="ASC"/>
    <property type="match status" value="2"/>
</dbReference>
<keyword evidence="6" id="KW-0915">Sodium</keyword>
<keyword evidence="5 13" id="KW-1133">Transmembrane helix</keyword>
<feature type="compositionally biased region" description="Polar residues" evidence="12">
    <location>
        <begin position="302"/>
        <end position="317"/>
    </location>
</feature>
<evidence type="ECO:0000256" key="8">
    <source>
        <dbReference type="ARBA" id="ARBA00023136"/>
    </source>
</evidence>
<evidence type="ECO:0000256" key="11">
    <source>
        <dbReference type="RuleBase" id="RU000679"/>
    </source>
</evidence>
<evidence type="ECO:0000256" key="12">
    <source>
        <dbReference type="SAM" id="MobiDB-lite"/>
    </source>
</evidence>
<organism evidence="14 15">
    <name type="scientific">Oikopleura dioica</name>
    <name type="common">Tunicate</name>
    <dbReference type="NCBI Taxonomy" id="34765"/>
    <lineage>
        <taxon>Eukaryota</taxon>
        <taxon>Metazoa</taxon>
        <taxon>Chordata</taxon>
        <taxon>Tunicata</taxon>
        <taxon>Appendicularia</taxon>
        <taxon>Copelata</taxon>
        <taxon>Oikopleuridae</taxon>
        <taxon>Oikopleura</taxon>
    </lineage>
</organism>
<feature type="region of interest" description="Disordered" evidence="12">
    <location>
        <begin position="296"/>
        <end position="323"/>
    </location>
</feature>
<proteinExistence type="inferred from homology"/>
<dbReference type="EMBL" id="OU015567">
    <property type="protein sequence ID" value="CAG5113714.1"/>
    <property type="molecule type" value="Genomic_DNA"/>
</dbReference>
<reference evidence="14 15" key="1">
    <citation type="submission" date="2021-04" db="EMBL/GenBank/DDBJ databases">
        <authorList>
            <person name="Bliznina A."/>
        </authorList>
    </citation>
    <scope>NUCLEOTIDE SEQUENCE [LARGE SCALE GENOMIC DNA]</scope>
</reference>
<keyword evidence="8 13" id="KW-0472">Membrane</keyword>